<keyword evidence="3" id="KW-1185">Reference proteome</keyword>
<accession>A0A168N881</accession>
<proteinExistence type="predicted"/>
<evidence type="ECO:0000259" key="1">
    <source>
        <dbReference type="Pfam" id="PF20335"/>
    </source>
</evidence>
<reference evidence="2 3" key="1">
    <citation type="submission" date="2016-03" db="EMBL/GenBank/DDBJ databases">
        <title>Draft genome sequence of Paenibacillus glacialis DSM 22343.</title>
        <authorList>
            <person name="Shin S.-K."/>
            <person name="Yi H."/>
        </authorList>
    </citation>
    <scope>NUCLEOTIDE SEQUENCE [LARGE SCALE GENOMIC DNA]</scope>
    <source>
        <strain evidence="2 3">DSM 22343</strain>
    </source>
</reference>
<protein>
    <recommendedName>
        <fullName evidence="1">DUF6630 domain-containing protein</fullName>
    </recommendedName>
</protein>
<dbReference type="InterPro" id="IPR046582">
    <property type="entry name" value="DUF6630"/>
</dbReference>
<evidence type="ECO:0000313" key="3">
    <source>
        <dbReference type="Proteomes" id="UP000076967"/>
    </source>
</evidence>
<sequence length="168" mass="19428">MGNLALLRLTERLALNSSKIVEEVRFAIEEPDNYFFRFKEKFKERGMEKPSEELPWIVLLDALIEAELAYEIDWKESTLEITYAIDDLSDRKKIDSLDWDWIENMSDAMPTGEKLQAIADRMYERSLSLAYLDIDSDSYILVVVPNIEISELIDLALKAGHTISSTFI</sequence>
<dbReference type="RefSeq" id="WP_068529289.1">
    <property type="nucleotide sequence ID" value="NZ_LVJH01000003.1"/>
</dbReference>
<feature type="domain" description="DUF6630" evidence="1">
    <location>
        <begin position="6"/>
        <end position="164"/>
    </location>
</feature>
<dbReference type="EMBL" id="LVJH01000003">
    <property type="protein sequence ID" value="OAB45509.1"/>
    <property type="molecule type" value="Genomic_DNA"/>
</dbReference>
<dbReference type="STRING" id="494026.PGLA_04460"/>
<comment type="caution">
    <text evidence="2">The sequence shown here is derived from an EMBL/GenBank/DDBJ whole genome shotgun (WGS) entry which is preliminary data.</text>
</comment>
<dbReference type="Proteomes" id="UP000076967">
    <property type="component" value="Unassembled WGS sequence"/>
</dbReference>
<organism evidence="2 3">
    <name type="scientific">Paenibacillus glacialis</name>
    <dbReference type="NCBI Taxonomy" id="494026"/>
    <lineage>
        <taxon>Bacteria</taxon>
        <taxon>Bacillati</taxon>
        <taxon>Bacillota</taxon>
        <taxon>Bacilli</taxon>
        <taxon>Bacillales</taxon>
        <taxon>Paenibacillaceae</taxon>
        <taxon>Paenibacillus</taxon>
    </lineage>
</organism>
<dbReference type="AlphaFoldDB" id="A0A168N881"/>
<dbReference type="Pfam" id="PF20335">
    <property type="entry name" value="DUF6630"/>
    <property type="match status" value="1"/>
</dbReference>
<evidence type="ECO:0000313" key="2">
    <source>
        <dbReference type="EMBL" id="OAB45509.1"/>
    </source>
</evidence>
<name>A0A168N881_9BACL</name>
<dbReference type="OrthoDB" id="5107934at2"/>
<gene>
    <name evidence="2" type="ORF">PGLA_04460</name>
</gene>